<dbReference type="GO" id="GO:0003700">
    <property type="term" value="F:DNA-binding transcription factor activity"/>
    <property type="evidence" value="ECO:0007669"/>
    <property type="project" value="InterPro"/>
</dbReference>
<dbReference type="InterPro" id="IPR044830">
    <property type="entry name" value="HD-Zip_III"/>
</dbReference>
<accession>A0A9N7MZG0</accession>
<dbReference type="GO" id="GO:0003677">
    <property type="term" value="F:DNA binding"/>
    <property type="evidence" value="ECO:0007669"/>
    <property type="project" value="UniProtKB-UniRule"/>
</dbReference>
<dbReference type="InterPro" id="IPR009057">
    <property type="entry name" value="Homeodomain-like_sf"/>
</dbReference>
<organism evidence="5 6">
    <name type="scientific">Striga hermonthica</name>
    <name type="common">Purple witchweed</name>
    <name type="synonym">Buchnera hermonthica</name>
    <dbReference type="NCBI Taxonomy" id="68872"/>
    <lineage>
        <taxon>Eukaryota</taxon>
        <taxon>Viridiplantae</taxon>
        <taxon>Streptophyta</taxon>
        <taxon>Embryophyta</taxon>
        <taxon>Tracheophyta</taxon>
        <taxon>Spermatophyta</taxon>
        <taxon>Magnoliopsida</taxon>
        <taxon>eudicotyledons</taxon>
        <taxon>Gunneridae</taxon>
        <taxon>Pentapetalae</taxon>
        <taxon>asterids</taxon>
        <taxon>lamiids</taxon>
        <taxon>Lamiales</taxon>
        <taxon>Orobanchaceae</taxon>
        <taxon>Buchnereae</taxon>
        <taxon>Striga</taxon>
    </lineage>
</organism>
<dbReference type="GO" id="GO:0005634">
    <property type="term" value="C:nucleus"/>
    <property type="evidence" value="ECO:0007669"/>
    <property type="project" value="UniProtKB-SubCell"/>
</dbReference>
<dbReference type="Pfam" id="PF00046">
    <property type="entry name" value="Homeodomain"/>
    <property type="match status" value="1"/>
</dbReference>
<evidence type="ECO:0000256" key="3">
    <source>
        <dbReference type="RuleBase" id="RU000682"/>
    </source>
</evidence>
<sequence>MSLVLASVGQFWKRGMGLVLDRWRRNPPYFLSDIYTLMLVASSNLKHIPISDKLRLVFYPEKIAAKIGILVKYHKPELRNHREAAATLDADIPEATEKVVTGRCEHDVVARKKENQEDYFDNKKLWDLKYDTEHLEGLNWDLTVVESGEPKVYYTDNGRIVIHTATLYGPRDDELAALLAHEVIGFWFGAILVRLCGFALYSCRRMELEAYYISLMLMASAGYDPRLVPPFIRELESIGDKYYMDTTHPTPGRVAEMLSQDTYPFVESEAVDVEGIVMAVTEGSRRGKGVRIGGGNVGKYVRYTEKQIEALDRVYAECPNPNRFQLAEIICEEPALRGLDNKQLKIWFQNRRSREKQKKESDDIMLENRRLTAANNLLRQQNDDLQEQLPSHITTFDLDHLLEEHHPEMGSKAADNNS</sequence>
<dbReference type="OrthoDB" id="5875390at2759"/>
<dbReference type="PANTHER" id="PTHR45950">
    <property type="entry name" value="HOMEOBOX-LEUCINE ZIPPER PROTEIN ATHB-14"/>
    <property type="match status" value="1"/>
</dbReference>
<gene>
    <name evidence="5" type="ORF">SHERM_00401</name>
</gene>
<keyword evidence="2 3" id="KW-0238">DNA-binding</keyword>
<dbReference type="SMART" id="SM00389">
    <property type="entry name" value="HOX"/>
    <property type="match status" value="1"/>
</dbReference>
<evidence type="ECO:0000256" key="1">
    <source>
        <dbReference type="ARBA" id="ARBA00004123"/>
    </source>
</evidence>
<evidence type="ECO:0000259" key="4">
    <source>
        <dbReference type="PROSITE" id="PS50071"/>
    </source>
</evidence>
<feature type="non-terminal residue" evidence="5">
    <location>
        <position position="418"/>
    </location>
</feature>
<keyword evidence="2 3" id="KW-0371">Homeobox</keyword>
<evidence type="ECO:0000313" key="5">
    <source>
        <dbReference type="EMBL" id="CAA0818631.1"/>
    </source>
</evidence>
<keyword evidence="2 3" id="KW-0539">Nucleus</keyword>
<dbReference type="Gene3D" id="1.10.10.60">
    <property type="entry name" value="Homeodomain-like"/>
    <property type="match status" value="1"/>
</dbReference>
<protein>
    <submittedName>
        <fullName evidence="5">Homeobox-leucine zipper protein ATHB-14</fullName>
    </submittedName>
</protein>
<name>A0A9N7MZG0_STRHE</name>
<evidence type="ECO:0000313" key="6">
    <source>
        <dbReference type="Proteomes" id="UP001153555"/>
    </source>
</evidence>
<dbReference type="EMBL" id="CACSLK010017224">
    <property type="protein sequence ID" value="CAA0818631.1"/>
    <property type="molecule type" value="Genomic_DNA"/>
</dbReference>
<keyword evidence="6" id="KW-1185">Reference proteome</keyword>
<dbReference type="CDD" id="cd00086">
    <property type="entry name" value="homeodomain"/>
    <property type="match status" value="1"/>
</dbReference>
<feature type="domain" description="Homeobox" evidence="4">
    <location>
        <begin position="294"/>
        <end position="358"/>
    </location>
</feature>
<comment type="caution">
    <text evidence="5">The sequence shown here is derived from an EMBL/GenBank/DDBJ whole genome shotgun (WGS) entry which is preliminary data.</text>
</comment>
<dbReference type="SUPFAM" id="SSF46689">
    <property type="entry name" value="Homeodomain-like"/>
    <property type="match status" value="1"/>
</dbReference>
<reference evidence="5" key="1">
    <citation type="submission" date="2019-12" db="EMBL/GenBank/DDBJ databases">
        <authorList>
            <person name="Scholes J."/>
        </authorList>
    </citation>
    <scope>NUCLEOTIDE SEQUENCE</scope>
</reference>
<dbReference type="AlphaFoldDB" id="A0A9N7MZG0"/>
<feature type="DNA-binding region" description="Homeobox" evidence="2">
    <location>
        <begin position="296"/>
        <end position="359"/>
    </location>
</feature>
<dbReference type="Proteomes" id="UP001153555">
    <property type="component" value="Unassembled WGS sequence"/>
</dbReference>
<dbReference type="CDD" id="cd14686">
    <property type="entry name" value="bZIP"/>
    <property type="match status" value="1"/>
</dbReference>
<proteinExistence type="predicted"/>
<dbReference type="PROSITE" id="PS50071">
    <property type="entry name" value="HOMEOBOX_2"/>
    <property type="match status" value="1"/>
</dbReference>
<dbReference type="PANTHER" id="PTHR45950:SF10">
    <property type="entry name" value="HOMEOBOX-LEUCINE ZIPPER PROTEIN REVOLUTA"/>
    <property type="match status" value="1"/>
</dbReference>
<comment type="subcellular location">
    <subcellularLocation>
        <location evidence="1 2 3">Nucleus</location>
    </subcellularLocation>
</comment>
<evidence type="ECO:0000256" key="2">
    <source>
        <dbReference type="PROSITE-ProRule" id="PRU00108"/>
    </source>
</evidence>
<dbReference type="InterPro" id="IPR001356">
    <property type="entry name" value="HD"/>
</dbReference>